<dbReference type="FunFam" id="3.40.50.2000:FF:000036">
    <property type="entry name" value="Alpha,alpha-trehalose-phosphate synthase subunit Tps2"/>
    <property type="match status" value="1"/>
</dbReference>
<dbReference type="Pfam" id="PF00982">
    <property type="entry name" value="Glyco_transf_20"/>
    <property type="match status" value="1"/>
</dbReference>
<dbReference type="Pfam" id="PF02358">
    <property type="entry name" value="Trehalose_PPase"/>
    <property type="match status" value="1"/>
</dbReference>
<dbReference type="NCBIfam" id="TIGR00685">
    <property type="entry name" value="T6PP"/>
    <property type="match status" value="1"/>
</dbReference>
<comment type="similarity">
    <text evidence="2">In the C-terminal section; belongs to the trehalose phosphatase family.</text>
</comment>
<dbReference type="GO" id="GO:0005992">
    <property type="term" value="P:trehalose biosynthetic process"/>
    <property type="evidence" value="ECO:0007669"/>
    <property type="project" value="InterPro"/>
</dbReference>
<dbReference type="InterPro" id="IPR001830">
    <property type="entry name" value="Glyco_trans_20"/>
</dbReference>
<dbReference type="EMBL" id="LSSM01000609">
    <property type="protein sequence ID" value="OMJ28386.1"/>
    <property type="molecule type" value="Genomic_DNA"/>
</dbReference>
<dbReference type="Proteomes" id="UP000187429">
    <property type="component" value="Unassembled WGS sequence"/>
</dbReference>
<dbReference type="GO" id="GO:0003825">
    <property type="term" value="F:alpha,alpha-trehalose-phosphate synthase (UDP-forming) activity"/>
    <property type="evidence" value="ECO:0007669"/>
    <property type="project" value="TreeGrafter"/>
</dbReference>
<evidence type="ECO:0000256" key="1">
    <source>
        <dbReference type="ARBA" id="ARBA00005409"/>
    </source>
</evidence>
<protein>
    <submittedName>
        <fullName evidence="3">Trehalose-phosphatase</fullName>
    </submittedName>
</protein>
<dbReference type="GO" id="GO:0004805">
    <property type="term" value="F:trehalose-phosphatase activity"/>
    <property type="evidence" value="ECO:0007669"/>
    <property type="project" value="TreeGrafter"/>
</dbReference>
<dbReference type="AlphaFoldDB" id="A0A1R1YNS2"/>
<dbReference type="NCBIfam" id="TIGR01484">
    <property type="entry name" value="HAD-SF-IIB"/>
    <property type="match status" value="1"/>
</dbReference>
<dbReference type="Gene3D" id="3.40.50.2000">
    <property type="entry name" value="Glycogen Phosphorylase B"/>
    <property type="match status" value="2"/>
</dbReference>
<dbReference type="Gene3D" id="3.30.70.1020">
    <property type="entry name" value="Trehalose-6-phosphate phosphatase related protein, domain 2"/>
    <property type="match status" value="1"/>
</dbReference>
<dbReference type="OrthoDB" id="755951at2759"/>
<keyword evidence="4" id="KW-1185">Reference proteome</keyword>
<proteinExistence type="inferred from homology"/>
<name>A0A1R1YNS2_9FUNG</name>
<reference evidence="4" key="1">
    <citation type="submission" date="2017-01" db="EMBL/GenBank/DDBJ databases">
        <authorList>
            <person name="Wang Y."/>
            <person name="White M."/>
            <person name="Kvist S."/>
            <person name="Moncalvo J.-M."/>
        </authorList>
    </citation>
    <scope>NUCLEOTIDE SEQUENCE [LARGE SCALE GENOMIC DNA]</scope>
    <source>
        <strain evidence="4">ID-206-W2</strain>
    </source>
</reference>
<dbReference type="SUPFAM" id="SSF53756">
    <property type="entry name" value="UDP-Glycosyltransferase/glycogen phosphorylase"/>
    <property type="match status" value="1"/>
</dbReference>
<comment type="caution">
    <text evidence="3">The sequence shown here is derived from an EMBL/GenBank/DDBJ whole genome shotgun (WGS) entry which is preliminary data.</text>
</comment>
<dbReference type="SUPFAM" id="SSF56784">
    <property type="entry name" value="HAD-like"/>
    <property type="match status" value="1"/>
</dbReference>
<evidence type="ECO:0000256" key="2">
    <source>
        <dbReference type="ARBA" id="ARBA00006330"/>
    </source>
</evidence>
<dbReference type="InterPro" id="IPR023214">
    <property type="entry name" value="HAD_sf"/>
</dbReference>
<dbReference type="GO" id="GO:0005829">
    <property type="term" value="C:cytosol"/>
    <property type="evidence" value="ECO:0007669"/>
    <property type="project" value="TreeGrafter"/>
</dbReference>
<dbReference type="PANTHER" id="PTHR10788:SF123">
    <property type="entry name" value="TREHALOSE-PHOSPHATASE"/>
    <property type="match status" value="1"/>
</dbReference>
<dbReference type="InterPro" id="IPR036412">
    <property type="entry name" value="HAD-like_sf"/>
</dbReference>
<gene>
    <name evidence="3" type="ORF">AYI69_g2135</name>
</gene>
<dbReference type="InterPro" id="IPR003337">
    <property type="entry name" value="Trehalose_PPase"/>
</dbReference>
<dbReference type="GO" id="GO:0005946">
    <property type="term" value="C:alpha,alpha-trehalose-phosphate synthase complex (UDP-forming)"/>
    <property type="evidence" value="ECO:0007669"/>
    <property type="project" value="TreeGrafter"/>
</dbReference>
<dbReference type="CDD" id="cd03788">
    <property type="entry name" value="GT20_TPS"/>
    <property type="match status" value="1"/>
</dbReference>
<dbReference type="CDD" id="cd01627">
    <property type="entry name" value="HAD_TPP"/>
    <property type="match status" value="1"/>
</dbReference>
<dbReference type="PANTHER" id="PTHR10788">
    <property type="entry name" value="TREHALOSE-6-PHOSPHATE SYNTHASE"/>
    <property type="match status" value="1"/>
</dbReference>
<comment type="similarity">
    <text evidence="1">In the N-terminal section; belongs to the glycosyltransferase 20 family.</text>
</comment>
<organism evidence="3 4">
    <name type="scientific">Smittium culicis</name>
    <dbReference type="NCBI Taxonomy" id="133412"/>
    <lineage>
        <taxon>Eukaryota</taxon>
        <taxon>Fungi</taxon>
        <taxon>Fungi incertae sedis</taxon>
        <taxon>Zoopagomycota</taxon>
        <taxon>Kickxellomycotina</taxon>
        <taxon>Harpellomycetes</taxon>
        <taxon>Harpellales</taxon>
        <taxon>Legeriomycetaceae</taxon>
        <taxon>Smittium</taxon>
    </lineage>
</organism>
<accession>A0A1R1YNS2</accession>
<dbReference type="Gene3D" id="3.40.50.1000">
    <property type="entry name" value="HAD superfamily/HAD-like"/>
    <property type="match status" value="1"/>
</dbReference>
<evidence type="ECO:0000313" key="3">
    <source>
        <dbReference type="EMBL" id="OMJ28386.1"/>
    </source>
</evidence>
<dbReference type="InterPro" id="IPR006379">
    <property type="entry name" value="HAD-SF_hydro_IIB"/>
</dbReference>
<sequence>MLHSNSIGFQTFSYARHLCNSCTRILGLESTPKIIQYNDEEVMLEIIPIGIDVDSLLARKLLPDVKEKEESILRLYKGKKIIFGKDKLDIVNGILQKLNAFEQFLNFYPEWRDKVVLIQVVIPGNSNQPKLESKVSEKITSINSKFGSLEFSPVHFYRSFLEQDLYIALMKIADLGLITVVRDGMNTSSLEYIVCQEKNKNPLILSEFTGTAGSISGAIQINPWNTDDVAHQIKNCLIMDEYEKANRHSTMYNFVRSHNSEFWANSFINAINTNCTTQSERHSIPLLDTITISESYKNSKKRLILLDYDGTLVPITNIPANAIPSSKTIESLTLLCQDPKNAVWVISGRDSEFLNKHLGSIKGLGLSAEHGGFVRHPYRDWESLVDQLDLSWKAQIKKIFDFFTERTSGSFVEEKVAAITWHYRNANQDYAMFQCNQCLSHLESAIASSLPVEILVGKKCLEVRPKEVNKGEIVSRLLESSLNVGLDFLFVAGDDRTDEDMFITARNYVNSIIKDESNEQSPELNHKQPQKSSSVDISNATKDILISSPNLSNQSLDFDGVTDQLKHLDCFTVIVGNRNKKSNAFWNVPTSYNITDLIQVLSKIN</sequence>
<evidence type="ECO:0000313" key="4">
    <source>
        <dbReference type="Proteomes" id="UP000187429"/>
    </source>
</evidence>